<dbReference type="Gene3D" id="1.20.144.10">
    <property type="entry name" value="Phosphatidic acid phosphatase type 2/haloperoxidase"/>
    <property type="match status" value="1"/>
</dbReference>
<name>A0AAV8DRV0_9POAL</name>
<dbReference type="GO" id="GO:0008610">
    <property type="term" value="P:lipid biosynthetic process"/>
    <property type="evidence" value="ECO:0007669"/>
    <property type="project" value="TreeGrafter"/>
</dbReference>
<accession>A0AAV8DRV0</accession>
<evidence type="ECO:0000259" key="3">
    <source>
        <dbReference type="SMART" id="SM00014"/>
    </source>
</evidence>
<gene>
    <name evidence="4" type="ORF">LUZ62_053439</name>
</gene>
<organism evidence="4 5">
    <name type="scientific">Rhynchospora pubera</name>
    <dbReference type="NCBI Taxonomy" id="906938"/>
    <lineage>
        <taxon>Eukaryota</taxon>
        <taxon>Viridiplantae</taxon>
        <taxon>Streptophyta</taxon>
        <taxon>Embryophyta</taxon>
        <taxon>Tracheophyta</taxon>
        <taxon>Spermatophyta</taxon>
        <taxon>Magnoliopsida</taxon>
        <taxon>Liliopsida</taxon>
        <taxon>Poales</taxon>
        <taxon>Cyperaceae</taxon>
        <taxon>Cyperoideae</taxon>
        <taxon>Rhynchosporeae</taxon>
        <taxon>Rhynchospora</taxon>
    </lineage>
</organism>
<dbReference type="SMART" id="SM00014">
    <property type="entry name" value="acidPPc"/>
    <property type="match status" value="1"/>
</dbReference>
<evidence type="ECO:0000256" key="2">
    <source>
        <dbReference type="SAM" id="Phobius"/>
    </source>
</evidence>
<dbReference type="GO" id="GO:0005789">
    <property type="term" value="C:endoplasmic reticulum membrane"/>
    <property type="evidence" value="ECO:0007669"/>
    <property type="project" value="TreeGrafter"/>
</dbReference>
<sequence>MMQLFPVFPSLVNNTSPYVNVIFSRISFLRFGASKNRVLKSEFLLKPFSGANLRAFERRKMAELNKPNALEQGDGVLRDGYLESSSASSSSSSLRSLESALNKSSKWLAAALFGLMILWKHDAEVLWAAMGSVINAWISVTLKRILNHERPSGLRSDPGMPSSHAQSMFYISVFAVLSLIQWLGFNFWSLSLGAVILASGSYFSWLRVSQQLHTTNQVLVGALLGTVISIAWFWLWHACLYDAFVSSIWVRIIVVLGSISFCAAFVIYVAQNWLSDERI</sequence>
<evidence type="ECO:0000256" key="1">
    <source>
        <dbReference type="ARBA" id="ARBA00022801"/>
    </source>
</evidence>
<evidence type="ECO:0000313" key="5">
    <source>
        <dbReference type="Proteomes" id="UP001140206"/>
    </source>
</evidence>
<protein>
    <recommendedName>
        <fullName evidence="3">Phosphatidic acid phosphatase type 2/haloperoxidase domain-containing protein</fullName>
    </recommendedName>
</protein>
<dbReference type="InterPro" id="IPR036938">
    <property type="entry name" value="PAP2/HPO_sf"/>
</dbReference>
<dbReference type="GO" id="GO:0006487">
    <property type="term" value="P:protein N-linked glycosylation"/>
    <property type="evidence" value="ECO:0007669"/>
    <property type="project" value="TreeGrafter"/>
</dbReference>
<keyword evidence="2" id="KW-1133">Transmembrane helix</keyword>
<dbReference type="PANTHER" id="PTHR11247">
    <property type="entry name" value="PALMITOYL-PROTEIN THIOESTERASE/DOLICHYLDIPHOSPHATASE 1"/>
    <property type="match status" value="1"/>
</dbReference>
<evidence type="ECO:0000313" key="4">
    <source>
        <dbReference type="EMBL" id="KAJ4769182.1"/>
    </source>
</evidence>
<keyword evidence="2" id="KW-0812">Transmembrane</keyword>
<feature type="domain" description="Phosphatidic acid phosphatase type 2/haloperoxidase" evidence="3">
    <location>
        <begin position="125"/>
        <end position="233"/>
    </location>
</feature>
<dbReference type="EMBL" id="JAMFTS010000003">
    <property type="protein sequence ID" value="KAJ4769182.1"/>
    <property type="molecule type" value="Genomic_DNA"/>
</dbReference>
<dbReference type="Proteomes" id="UP001140206">
    <property type="component" value="Chromosome 3"/>
</dbReference>
<dbReference type="Pfam" id="PF01569">
    <property type="entry name" value="PAP2"/>
    <property type="match status" value="1"/>
</dbReference>
<comment type="caution">
    <text evidence="4">The sequence shown here is derived from an EMBL/GenBank/DDBJ whole genome shotgun (WGS) entry which is preliminary data.</text>
</comment>
<feature type="transmembrane region" description="Helical" evidence="2">
    <location>
        <begin position="248"/>
        <end position="270"/>
    </location>
</feature>
<feature type="transmembrane region" description="Helical" evidence="2">
    <location>
        <begin position="218"/>
        <end position="236"/>
    </location>
</feature>
<dbReference type="SUPFAM" id="SSF48317">
    <property type="entry name" value="Acid phosphatase/Vanadium-dependent haloperoxidase"/>
    <property type="match status" value="1"/>
</dbReference>
<keyword evidence="2" id="KW-0472">Membrane</keyword>
<proteinExistence type="predicted"/>
<dbReference type="AlphaFoldDB" id="A0AAV8DRV0"/>
<feature type="transmembrane region" description="Helical" evidence="2">
    <location>
        <begin position="190"/>
        <end position="206"/>
    </location>
</feature>
<keyword evidence="5" id="KW-1185">Reference proteome</keyword>
<reference evidence="4" key="1">
    <citation type="submission" date="2022-08" db="EMBL/GenBank/DDBJ databases">
        <authorList>
            <person name="Marques A."/>
        </authorList>
    </citation>
    <scope>NUCLEOTIDE SEQUENCE</scope>
    <source>
        <strain evidence="4">RhyPub2mFocal</strain>
        <tissue evidence="4">Leaves</tissue>
    </source>
</reference>
<keyword evidence="1" id="KW-0378">Hydrolase</keyword>
<dbReference type="InterPro" id="IPR000326">
    <property type="entry name" value="PAP2/HPO"/>
</dbReference>
<dbReference type="PANTHER" id="PTHR11247:SF40">
    <property type="entry name" value="LIPID PHOSPHATE PHOSPHATASE EPSILON 1, CHLOROPLASTIC"/>
    <property type="match status" value="1"/>
</dbReference>
<dbReference type="GO" id="GO:0047874">
    <property type="term" value="F:dolichyldiphosphatase activity"/>
    <property type="evidence" value="ECO:0007669"/>
    <property type="project" value="TreeGrafter"/>
</dbReference>